<proteinExistence type="predicted"/>
<dbReference type="RefSeq" id="WP_204444561.1">
    <property type="nucleotide sequence ID" value="NZ_JACJKY010000003.1"/>
</dbReference>
<name>A0A938X663_9FIRM</name>
<sequence>MTFSLTPDEMELLVSGNDLDKRKCLSRIFTEGRAVVNGDSYIPDSIMEKYNETYGTHYDCGDVDLDTEELSGKTVCLGKFPLRNRSEAR</sequence>
<comment type="caution">
    <text evidence="1">The sequence shown here is derived from an EMBL/GenBank/DDBJ whole genome shotgun (WGS) entry which is preliminary data.</text>
</comment>
<evidence type="ECO:0000313" key="1">
    <source>
        <dbReference type="EMBL" id="MBM6920092.1"/>
    </source>
</evidence>
<organism evidence="1 2">
    <name type="scientific">Merdimmobilis hominis</name>
    <dbReference type="NCBI Taxonomy" id="2897707"/>
    <lineage>
        <taxon>Bacteria</taxon>
        <taxon>Bacillati</taxon>
        <taxon>Bacillota</taxon>
        <taxon>Clostridia</taxon>
        <taxon>Eubacteriales</taxon>
        <taxon>Oscillospiraceae</taxon>
        <taxon>Merdimmobilis</taxon>
    </lineage>
</organism>
<reference evidence="1" key="2">
    <citation type="journal article" date="2021" name="Sci. Rep.">
        <title>The distribution of antibiotic resistance genes in chicken gut microbiota commensals.</title>
        <authorList>
            <person name="Juricova H."/>
            <person name="Matiasovicova J."/>
            <person name="Kubasova T."/>
            <person name="Cejkova D."/>
            <person name="Rychlik I."/>
        </authorList>
    </citation>
    <scope>NUCLEOTIDE SEQUENCE</scope>
    <source>
        <strain evidence="1">An559</strain>
    </source>
</reference>
<accession>A0A938X663</accession>
<protein>
    <submittedName>
        <fullName evidence="1">Uncharacterized protein</fullName>
    </submittedName>
</protein>
<dbReference type="AlphaFoldDB" id="A0A938X663"/>
<keyword evidence="2" id="KW-1185">Reference proteome</keyword>
<dbReference type="EMBL" id="JACJKY010000003">
    <property type="protein sequence ID" value="MBM6920092.1"/>
    <property type="molecule type" value="Genomic_DNA"/>
</dbReference>
<evidence type="ECO:0000313" key="2">
    <source>
        <dbReference type="Proteomes" id="UP000774750"/>
    </source>
</evidence>
<gene>
    <name evidence="1" type="ORF">H6A12_02810</name>
</gene>
<dbReference type="Proteomes" id="UP000774750">
    <property type="component" value="Unassembled WGS sequence"/>
</dbReference>
<reference evidence="1" key="1">
    <citation type="submission" date="2020-08" db="EMBL/GenBank/DDBJ databases">
        <authorList>
            <person name="Cejkova D."/>
            <person name="Kubasova T."/>
            <person name="Jahodarova E."/>
            <person name="Rychlik I."/>
        </authorList>
    </citation>
    <scope>NUCLEOTIDE SEQUENCE</scope>
    <source>
        <strain evidence="1">An559</strain>
    </source>
</reference>